<feature type="compositionally biased region" description="Basic and acidic residues" evidence="1">
    <location>
        <begin position="74"/>
        <end position="100"/>
    </location>
</feature>
<sequence length="220" mass="23689">MTNNDNQHAKDIDNDRHEGSIGDERTAGQANDSSDTQPIGRLASESDTSYDDRQNDITFRISTVTAEEDTAEEDTVKENTVKAAADKDATANEEKTRPTQEQDAAEPMRANPLDADPSHAQDVPLYASIASEGEERDAYGNRIIHKKGASAPTIVLGSILIVCGVLGLLTSSYWAPLNMVASLGIDWRIVAAIAFAAVGGILLLSSLSWLISTAIHHFIR</sequence>
<organism evidence="4">
    <name type="scientific">Bifidobacterium fermentum</name>
    <dbReference type="NCBI Taxonomy" id="3059035"/>
    <lineage>
        <taxon>Bacteria</taxon>
        <taxon>Bacillati</taxon>
        <taxon>Actinomycetota</taxon>
        <taxon>Actinomycetes</taxon>
        <taxon>Bifidobacteriales</taxon>
        <taxon>Bifidobacteriaceae</taxon>
        <taxon>Bifidobacterium</taxon>
    </lineage>
</organism>
<dbReference type="RefSeq" id="WP_369342172.1">
    <property type="nucleotide sequence ID" value="NZ_CP129675.1"/>
</dbReference>
<reference evidence="4" key="1">
    <citation type="submission" date="2023-07" db="EMBL/GenBank/DDBJ databases">
        <title>Bifidobacterium aquikefiriaerophilum sp. nov. and Bifidobacterium eccum sp. nov., isolated from water kefir.</title>
        <authorList>
            <person name="Breselge S."/>
            <person name="Bellassi P."/>
            <person name="Barcenilla C."/>
            <person name="Alvarez-Ordonez A."/>
            <person name="Morelli L."/>
            <person name="Cotter P.D."/>
        </authorList>
    </citation>
    <scope>NUCLEOTIDE SEQUENCE</scope>
    <source>
        <strain evidence="5">WK012_4_13</strain>
        <strain evidence="4">WK013_4_14</strain>
        <strain evidence="3">WK048_4_13</strain>
    </source>
</reference>
<name>A0AB39UH13_9BIFI</name>
<evidence type="ECO:0000256" key="2">
    <source>
        <dbReference type="SAM" id="Phobius"/>
    </source>
</evidence>
<feature type="compositionally biased region" description="Polar residues" evidence="1">
    <location>
        <begin position="28"/>
        <end position="37"/>
    </location>
</feature>
<dbReference type="KEGG" id="bfk:QN062_03265"/>
<evidence type="ECO:0000313" key="3">
    <source>
        <dbReference type="EMBL" id="XDS47155.1"/>
    </source>
</evidence>
<protein>
    <recommendedName>
        <fullName evidence="6">Tripartite tricarboxylate transporter TctB family protein</fullName>
    </recommendedName>
</protein>
<evidence type="ECO:0000256" key="1">
    <source>
        <dbReference type="SAM" id="MobiDB-lite"/>
    </source>
</evidence>
<dbReference type="EMBL" id="CP129675">
    <property type="protein sequence ID" value="XDS47155.1"/>
    <property type="molecule type" value="Genomic_DNA"/>
</dbReference>
<evidence type="ECO:0008006" key="6">
    <source>
        <dbReference type="Google" id="ProtNLM"/>
    </source>
</evidence>
<dbReference type="EMBL" id="CP129682">
    <property type="protein sequence ID" value="XDS48139.1"/>
    <property type="molecule type" value="Genomic_DNA"/>
</dbReference>
<dbReference type="EMBL" id="CP129683">
    <property type="protein sequence ID" value="XDS51210.1"/>
    <property type="molecule type" value="Genomic_DNA"/>
</dbReference>
<feature type="region of interest" description="Disordered" evidence="1">
    <location>
        <begin position="1"/>
        <end position="120"/>
    </location>
</feature>
<keyword evidence="2" id="KW-0812">Transmembrane</keyword>
<accession>A0AB39UH13</accession>
<dbReference type="AlphaFoldDB" id="A0AB39UH13"/>
<evidence type="ECO:0000313" key="4">
    <source>
        <dbReference type="EMBL" id="XDS48139.1"/>
    </source>
</evidence>
<proteinExistence type="predicted"/>
<feature type="transmembrane region" description="Helical" evidence="2">
    <location>
        <begin position="154"/>
        <end position="175"/>
    </location>
</feature>
<evidence type="ECO:0000313" key="5">
    <source>
        <dbReference type="EMBL" id="XDS51210.1"/>
    </source>
</evidence>
<feature type="transmembrane region" description="Helical" evidence="2">
    <location>
        <begin position="187"/>
        <end position="211"/>
    </location>
</feature>
<keyword evidence="2" id="KW-0472">Membrane</keyword>
<keyword evidence="2" id="KW-1133">Transmembrane helix</keyword>
<feature type="compositionally biased region" description="Basic and acidic residues" evidence="1">
    <location>
        <begin position="7"/>
        <end position="26"/>
    </location>
</feature>
<gene>
    <name evidence="5" type="ORF">QN062_03265</name>
    <name evidence="4" type="ORF">QN216_07275</name>
    <name evidence="3" type="ORF">QN217_03180</name>
</gene>